<evidence type="ECO:0000313" key="4">
    <source>
        <dbReference type="Proteomes" id="UP000077177"/>
    </source>
</evidence>
<dbReference type="Pfam" id="PF01979">
    <property type="entry name" value="Amidohydro_1"/>
    <property type="match status" value="1"/>
</dbReference>
<accession>A0A172U2J3</accession>
<dbReference type="PATRIC" id="fig|1492898.3.peg.4083"/>
<dbReference type="Proteomes" id="UP000077177">
    <property type="component" value="Chromosome"/>
</dbReference>
<organism evidence="3 4">
    <name type="scientific">Flavisolibacter tropicus</name>
    <dbReference type="NCBI Taxonomy" id="1492898"/>
    <lineage>
        <taxon>Bacteria</taxon>
        <taxon>Pseudomonadati</taxon>
        <taxon>Bacteroidota</taxon>
        <taxon>Chitinophagia</taxon>
        <taxon>Chitinophagales</taxon>
        <taxon>Chitinophagaceae</taxon>
        <taxon>Flavisolibacter</taxon>
    </lineage>
</organism>
<dbReference type="Gene3D" id="3.20.20.140">
    <property type="entry name" value="Metal-dependent hydrolases"/>
    <property type="match status" value="1"/>
</dbReference>
<dbReference type="PANTHER" id="PTHR43794">
    <property type="entry name" value="AMINOHYDROLASE SSNA-RELATED"/>
    <property type="match status" value="1"/>
</dbReference>
<feature type="domain" description="Amidohydrolase-related" evidence="2">
    <location>
        <begin position="48"/>
        <end position="378"/>
    </location>
</feature>
<sequence length="384" mass="42732">MRKLQADWLFDGYTLQKDKILILDEAGAVLDVITSLAPDNEIERFTGILMPGMINCHCHLELSHLKNSIEPKKGLVDFLLSVIRLRKDKDEEQAKADAIVAAEKEMYENGIVAVADIANTADSAATKKTSLIQWHTLIEVINLWDANLEQAFSRFQSVQQVFERANLKAVITPHAPYSVSAATFKAINEATAGRVISVHNQETAPENELFEKGSGQFLEFYELITGKAHSPFATSGKSSLQTWLSHFTKGQTIILVHNTYTQEADIIWAKEHAAAHGLKLVFCLCPNANQYIEDRLPPVDLLIKHNCHVVLGTDSYSSNWQLSIAKELAILHEHFPQVPLATLLQWATNNGADAIGWERLGLFEKGKTPGVVLLQSDFSVQRLV</sequence>
<dbReference type="AlphaFoldDB" id="A0A172U2J3"/>
<dbReference type="GO" id="GO:0016787">
    <property type="term" value="F:hydrolase activity"/>
    <property type="evidence" value="ECO:0007669"/>
    <property type="project" value="UniProtKB-KW"/>
</dbReference>
<dbReference type="InterPro" id="IPR006680">
    <property type="entry name" value="Amidohydro-rel"/>
</dbReference>
<evidence type="ECO:0000259" key="2">
    <source>
        <dbReference type="Pfam" id="PF01979"/>
    </source>
</evidence>
<reference evidence="3 4" key="2">
    <citation type="journal article" date="2016" name="Int. J. Syst. Evol. Microbiol.">
        <title>Flavisolibacter tropicus sp. nov., isolated from tropical soil.</title>
        <authorList>
            <person name="Lee J.J."/>
            <person name="Kang M.S."/>
            <person name="Kim G.S."/>
            <person name="Lee C.S."/>
            <person name="Lim S."/>
            <person name="Lee J."/>
            <person name="Roh S.H."/>
            <person name="Kang H."/>
            <person name="Ha J.M."/>
            <person name="Bae S."/>
            <person name="Jung H.Y."/>
            <person name="Kim M.K."/>
        </authorList>
    </citation>
    <scope>NUCLEOTIDE SEQUENCE [LARGE SCALE GENOMIC DNA]</scope>
    <source>
        <strain evidence="3 4">LCS9</strain>
    </source>
</reference>
<dbReference type="KEGG" id="fla:SY85_18760"/>
<dbReference type="InterPro" id="IPR050287">
    <property type="entry name" value="MTA/SAH_deaminase"/>
</dbReference>
<protein>
    <recommendedName>
        <fullName evidence="2">Amidohydrolase-related domain-containing protein</fullName>
    </recommendedName>
</protein>
<gene>
    <name evidence="3" type="ORF">SY85_18760</name>
</gene>
<dbReference type="STRING" id="1492898.SY85_18760"/>
<keyword evidence="4" id="KW-1185">Reference proteome</keyword>
<dbReference type="EMBL" id="CP011390">
    <property type="protein sequence ID" value="ANE53601.1"/>
    <property type="molecule type" value="Genomic_DNA"/>
</dbReference>
<proteinExistence type="predicted"/>
<keyword evidence="1" id="KW-0378">Hydrolase</keyword>
<dbReference type="PANTHER" id="PTHR43794:SF11">
    <property type="entry name" value="AMIDOHYDROLASE-RELATED DOMAIN-CONTAINING PROTEIN"/>
    <property type="match status" value="1"/>
</dbReference>
<reference evidence="4" key="1">
    <citation type="submission" date="2015-01" db="EMBL/GenBank/DDBJ databases">
        <title>Flavisolibacter sp./LCS9/ whole genome sequencing.</title>
        <authorList>
            <person name="Kim M.K."/>
            <person name="Srinivasan S."/>
            <person name="Lee J.-J."/>
        </authorList>
    </citation>
    <scope>NUCLEOTIDE SEQUENCE [LARGE SCALE GENOMIC DNA]</scope>
    <source>
        <strain evidence="4">LCS9</strain>
    </source>
</reference>
<dbReference type="SUPFAM" id="SSF51556">
    <property type="entry name" value="Metallo-dependent hydrolases"/>
    <property type="match status" value="1"/>
</dbReference>
<dbReference type="InterPro" id="IPR032466">
    <property type="entry name" value="Metal_Hydrolase"/>
</dbReference>
<name>A0A172U2J3_9BACT</name>
<evidence type="ECO:0000313" key="3">
    <source>
        <dbReference type="EMBL" id="ANE53601.1"/>
    </source>
</evidence>
<evidence type="ECO:0000256" key="1">
    <source>
        <dbReference type="ARBA" id="ARBA00022801"/>
    </source>
</evidence>